<dbReference type="PANTHER" id="PTHR31451">
    <property type="match status" value="1"/>
</dbReference>
<sequence length="127" mass="14478">MMRKLGLTLFITLLIIHTNAFLLQVKASDGFIRTNEIRFLLNGSPFYGNDFNAYLLMYMASYPSQVHKAPEAIREASNHGLAVARTCAFSDGSCKPLQYAPSRYNEDMLKYRCDSSVQHQCDNIIRF</sequence>
<evidence type="ECO:0000256" key="1">
    <source>
        <dbReference type="SAM" id="SignalP"/>
    </source>
</evidence>
<evidence type="ECO:0000313" key="3">
    <source>
        <dbReference type="Proteomes" id="UP001152523"/>
    </source>
</evidence>
<keyword evidence="3" id="KW-1185">Reference proteome</keyword>
<feature type="chain" id="PRO_5043987183" evidence="1">
    <location>
        <begin position="21"/>
        <end position="127"/>
    </location>
</feature>
<name>A0AAV0GMJ4_9ASTE</name>
<dbReference type="SUPFAM" id="SSF51445">
    <property type="entry name" value="(Trans)glycosidases"/>
    <property type="match status" value="1"/>
</dbReference>
<feature type="signal peptide" evidence="1">
    <location>
        <begin position="1"/>
        <end position="20"/>
    </location>
</feature>
<comment type="caution">
    <text evidence="2">The sequence shown here is derived from an EMBL/GenBank/DDBJ whole genome shotgun (WGS) entry which is preliminary data.</text>
</comment>
<dbReference type="GO" id="GO:0016985">
    <property type="term" value="F:mannan endo-1,4-beta-mannosidase activity"/>
    <property type="evidence" value="ECO:0007669"/>
    <property type="project" value="UniProtKB-EC"/>
</dbReference>
<accession>A0AAV0GMJ4</accession>
<keyword evidence="1" id="KW-0732">Signal</keyword>
<dbReference type="EMBL" id="CAMAPF010001314">
    <property type="protein sequence ID" value="CAH9148908.1"/>
    <property type="molecule type" value="Genomic_DNA"/>
</dbReference>
<dbReference type="Gene3D" id="3.20.20.80">
    <property type="entry name" value="Glycosidases"/>
    <property type="match status" value="1"/>
</dbReference>
<gene>
    <name evidence="2" type="ORF">CEPIT_LOCUS44868</name>
</gene>
<protein>
    <submittedName>
        <fullName evidence="2">Uncharacterized protein</fullName>
    </submittedName>
</protein>
<dbReference type="AlphaFoldDB" id="A0AAV0GMJ4"/>
<dbReference type="InterPro" id="IPR045053">
    <property type="entry name" value="MAN-like"/>
</dbReference>
<dbReference type="InterPro" id="IPR017853">
    <property type="entry name" value="GH"/>
</dbReference>
<dbReference type="Proteomes" id="UP001152523">
    <property type="component" value="Unassembled WGS sequence"/>
</dbReference>
<organism evidence="2 3">
    <name type="scientific">Cuscuta epithymum</name>
    <dbReference type="NCBI Taxonomy" id="186058"/>
    <lineage>
        <taxon>Eukaryota</taxon>
        <taxon>Viridiplantae</taxon>
        <taxon>Streptophyta</taxon>
        <taxon>Embryophyta</taxon>
        <taxon>Tracheophyta</taxon>
        <taxon>Spermatophyta</taxon>
        <taxon>Magnoliopsida</taxon>
        <taxon>eudicotyledons</taxon>
        <taxon>Gunneridae</taxon>
        <taxon>Pentapetalae</taxon>
        <taxon>asterids</taxon>
        <taxon>lamiids</taxon>
        <taxon>Solanales</taxon>
        <taxon>Convolvulaceae</taxon>
        <taxon>Cuscuteae</taxon>
        <taxon>Cuscuta</taxon>
        <taxon>Cuscuta subgen. Cuscuta</taxon>
    </lineage>
</organism>
<reference evidence="2" key="1">
    <citation type="submission" date="2022-07" db="EMBL/GenBank/DDBJ databases">
        <authorList>
            <person name="Macas J."/>
            <person name="Novak P."/>
            <person name="Neumann P."/>
        </authorList>
    </citation>
    <scope>NUCLEOTIDE SEQUENCE</scope>
</reference>
<dbReference type="PANTHER" id="PTHR31451:SF64">
    <property type="entry name" value="MANNAN ENDO-1,4-BETA-MANNOSIDASE 7"/>
    <property type="match status" value="1"/>
</dbReference>
<evidence type="ECO:0000313" key="2">
    <source>
        <dbReference type="EMBL" id="CAH9148908.1"/>
    </source>
</evidence>
<proteinExistence type="predicted"/>
<feature type="non-terminal residue" evidence="2">
    <location>
        <position position="127"/>
    </location>
</feature>